<dbReference type="Pfam" id="PF02585">
    <property type="entry name" value="PIG-L"/>
    <property type="match status" value="1"/>
</dbReference>
<feature type="region of interest" description="Disordered" evidence="2">
    <location>
        <begin position="674"/>
        <end position="695"/>
    </location>
</feature>
<protein>
    <submittedName>
        <fullName evidence="3">PIG-L family deacetylase</fullName>
    </submittedName>
</protein>
<gene>
    <name evidence="3" type="ORF">ACFH04_27450</name>
</gene>
<proteinExistence type="predicted"/>
<dbReference type="InterPro" id="IPR024078">
    <property type="entry name" value="LmbE-like_dom_sf"/>
</dbReference>
<dbReference type="InterPro" id="IPR003737">
    <property type="entry name" value="GlcNAc_PI_deacetylase-related"/>
</dbReference>
<organism evidence="3 4">
    <name type="scientific">Streptomyces noboritoensis</name>
    <dbReference type="NCBI Taxonomy" id="67337"/>
    <lineage>
        <taxon>Bacteria</taxon>
        <taxon>Bacillati</taxon>
        <taxon>Actinomycetota</taxon>
        <taxon>Actinomycetes</taxon>
        <taxon>Kitasatosporales</taxon>
        <taxon>Streptomycetaceae</taxon>
        <taxon>Streptomyces</taxon>
    </lineage>
</organism>
<evidence type="ECO:0000313" key="3">
    <source>
        <dbReference type="EMBL" id="MFC0847413.1"/>
    </source>
</evidence>
<dbReference type="Gene3D" id="3.40.50.10320">
    <property type="entry name" value="LmbE-like"/>
    <property type="match status" value="1"/>
</dbReference>
<dbReference type="PANTHER" id="PTHR12993:SF26">
    <property type="entry name" value="1D-MYO-INOSITOL 2-ACETAMIDO-2-DEOXY-ALPHA-D-GLUCOPYRANOSIDE DEACETYLASE"/>
    <property type="match status" value="1"/>
</dbReference>
<dbReference type="SUPFAM" id="SSF89372">
    <property type="entry name" value="Fucose-specific lectin"/>
    <property type="match status" value="1"/>
</dbReference>
<evidence type="ECO:0000256" key="1">
    <source>
        <dbReference type="ARBA" id="ARBA00022833"/>
    </source>
</evidence>
<sequence>MRLFNRFAAATALPRQRGTAGPAPHLQICAHTDDDLYFMTPDLLQSVEAGVPIVSVYLTTGEADGINLAMDDPARKTAVPDFAGYTAARQHGIRAAYAAMVTGGRRAPWKRETLKVRDGVTAEIATLGENRVTLIFLNLRTGHGADGSSIIGLWRETSADLATLRPTDSPIPAKSDGRRMTRSAVIDTLADLLKHYAPSVVRIMNPDPDRTAIDQKTGEITYADNPDHTATAFFALAALDVYERTAPEQPPAVESYLGYCNKLRPNNLSAQQAARKFSYLNVYGGEDGHDCEKAPGLCGDRPLGNRAYNRFYGQSTSYRWQPSTSWLQLRADGRLTAFGVRGGRPVMWTQDRPGGETWSGPEPLGQWPATDGRCLSRLDAVRDASGRIHVIAVRARVGAAPERQQRDLMHVVQDAATGEFGAWTDLQSPYSPAAQHEARRRSLGMPIVAVTGNQVRVVIRNFGGGLSTRLLTEEGWQPWGDLQGGALEGAAAVTLSKGTVEFYATSRMIGMGMLRWHQTTSGGAFQRDYGTQLARPAAPVTLVEQSDGSLLMFSRQPGTGWVLANRQHTAGGTWNTQPEITDTTPGFGPLAHAVLPTGEAALVQRSDDHGLTLSIQPLDGSALSHEWTPLGGSPLLHAPSATLDAHGRLVIAHLDAQARLNTLALDPSNGYRPAGTPTWSAHPAPASRVAEPTRV</sequence>
<dbReference type="SUPFAM" id="SSF102588">
    <property type="entry name" value="LmbE-like"/>
    <property type="match status" value="1"/>
</dbReference>
<evidence type="ECO:0000313" key="4">
    <source>
        <dbReference type="Proteomes" id="UP001589887"/>
    </source>
</evidence>
<accession>A0ABV6TNP4</accession>
<evidence type="ECO:0000256" key="2">
    <source>
        <dbReference type="SAM" id="MobiDB-lite"/>
    </source>
</evidence>
<dbReference type="PANTHER" id="PTHR12993">
    <property type="entry name" value="N-ACETYLGLUCOSAMINYL-PHOSPHATIDYLINOSITOL DE-N-ACETYLASE-RELATED"/>
    <property type="match status" value="1"/>
</dbReference>
<comment type="caution">
    <text evidence="3">The sequence shown here is derived from an EMBL/GenBank/DDBJ whole genome shotgun (WGS) entry which is preliminary data.</text>
</comment>
<dbReference type="Proteomes" id="UP001589887">
    <property type="component" value="Unassembled WGS sequence"/>
</dbReference>
<reference evidence="3 4" key="1">
    <citation type="submission" date="2024-09" db="EMBL/GenBank/DDBJ databases">
        <authorList>
            <person name="Sun Q."/>
            <person name="Mori K."/>
        </authorList>
    </citation>
    <scope>NUCLEOTIDE SEQUENCE [LARGE SCALE GENOMIC DNA]</scope>
    <source>
        <strain evidence="3 4">JCM 4557</strain>
    </source>
</reference>
<keyword evidence="1" id="KW-0862">Zinc</keyword>
<keyword evidence="4" id="KW-1185">Reference proteome</keyword>
<dbReference type="RefSeq" id="WP_394322270.1">
    <property type="nucleotide sequence ID" value="NZ_JBHMQV010000009.1"/>
</dbReference>
<name>A0ABV6TNP4_9ACTN</name>
<dbReference type="EMBL" id="JBHMQV010000009">
    <property type="protein sequence ID" value="MFC0847413.1"/>
    <property type="molecule type" value="Genomic_DNA"/>
</dbReference>